<dbReference type="InterPro" id="IPR007554">
    <property type="entry name" value="Glycerophosphate_synth"/>
</dbReference>
<gene>
    <name evidence="9" type="ORF">ACM01_39005</name>
</gene>
<dbReference type="SUPFAM" id="SSF53756">
    <property type="entry name" value="UDP-Glycosyltransferase/glycogen phosphorylase"/>
    <property type="match status" value="1"/>
</dbReference>
<evidence type="ECO:0000256" key="7">
    <source>
        <dbReference type="SAM" id="MobiDB-lite"/>
    </source>
</evidence>
<organism evidence="9 10">
    <name type="scientific">Streptomyces viridochromogenes</name>
    <dbReference type="NCBI Taxonomy" id="1938"/>
    <lineage>
        <taxon>Bacteria</taxon>
        <taxon>Bacillati</taxon>
        <taxon>Actinomycetota</taxon>
        <taxon>Actinomycetes</taxon>
        <taxon>Kitasatosporales</taxon>
        <taxon>Streptomycetaceae</taxon>
        <taxon>Streptomyces</taxon>
    </lineage>
</organism>
<evidence type="ECO:0000256" key="3">
    <source>
        <dbReference type="ARBA" id="ARBA00022475"/>
    </source>
</evidence>
<comment type="subcellular location">
    <subcellularLocation>
        <location evidence="1">Cell membrane</location>
        <topology evidence="1">Peripheral membrane protein</topology>
    </subcellularLocation>
</comment>
<evidence type="ECO:0000259" key="8">
    <source>
        <dbReference type="Pfam" id="PF00535"/>
    </source>
</evidence>
<dbReference type="Gene3D" id="3.90.550.10">
    <property type="entry name" value="Spore Coat Polysaccharide Biosynthesis Protein SpsA, Chain A"/>
    <property type="match status" value="1"/>
</dbReference>
<comment type="caution">
    <text evidence="9">The sequence shown here is derived from an EMBL/GenBank/DDBJ whole genome shotgun (WGS) entry which is preliminary data.</text>
</comment>
<dbReference type="PANTHER" id="PTHR37316">
    <property type="entry name" value="TEICHOIC ACID GLYCEROL-PHOSPHATE PRIMASE"/>
    <property type="match status" value="1"/>
</dbReference>
<keyword evidence="4 9" id="KW-0808">Transferase</keyword>
<dbReference type="Gene3D" id="3.40.50.12580">
    <property type="match status" value="1"/>
</dbReference>
<dbReference type="EMBL" id="LFNT01000077">
    <property type="protein sequence ID" value="KMS68409.1"/>
    <property type="molecule type" value="Genomic_DNA"/>
</dbReference>
<dbReference type="Pfam" id="PF04464">
    <property type="entry name" value="Glyphos_transf"/>
    <property type="match status" value="1"/>
</dbReference>
<dbReference type="AlphaFoldDB" id="A0A0J7YXV8"/>
<evidence type="ECO:0000256" key="5">
    <source>
        <dbReference type="ARBA" id="ARBA00022944"/>
    </source>
</evidence>
<dbReference type="GO" id="GO:0019350">
    <property type="term" value="P:teichoic acid biosynthetic process"/>
    <property type="evidence" value="ECO:0007669"/>
    <property type="project" value="UniProtKB-KW"/>
</dbReference>
<dbReference type="PANTHER" id="PTHR37316:SF3">
    <property type="entry name" value="TEICHOIC ACID GLYCEROL-PHOSPHATE TRANSFERASE"/>
    <property type="match status" value="1"/>
</dbReference>
<comment type="similarity">
    <text evidence="2">Belongs to the CDP-glycerol glycerophosphotransferase family.</text>
</comment>
<evidence type="ECO:0000313" key="10">
    <source>
        <dbReference type="Proteomes" id="UP000037432"/>
    </source>
</evidence>
<evidence type="ECO:0000256" key="4">
    <source>
        <dbReference type="ARBA" id="ARBA00022679"/>
    </source>
</evidence>
<dbReference type="GO" id="GO:0005886">
    <property type="term" value="C:plasma membrane"/>
    <property type="evidence" value="ECO:0007669"/>
    <property type="project" value="UniProtKB-SubCell"/>
</dbReference>
<dbReference type="InterPro" id="IPR001173">
    <property type="entry name" value="Glyco_trans_2-like"/>
</dbReference>
<dbReference type="InterPro" id="IPR029044">
    <property type="entry name" value="Nucleotide-diphossugar_trans"/>
</dbReference>
<dbReference type="InterPro" id="IPR043149">
    <property type="entry name" value="TagF_N"/>
</dbReference>
<evidence type="ECO:0000256" key="2">
    <source>
        <dbReference type="ARBA" id="ARBA00010488"/>
    </source>
</evidence>
<keyword evidence="5" id="KW-0777">Teichoic acid biosynthesis</keyword>
<feature type="domain" description="Glycosyltransferase 2-like" evidence="8">
    <location>
        <begin position="5"/>
        <end position="139"/>
    </location>
</feature>
<dbReference type="GO" id="GO:0047355">
    <property type="term" value="F:CDP-glycerol glycerophosphotransferase activity"/>
    <property type="evidence" value="ECO:0007669"/>
    <property type="project" value="InterPro"/>
</dbReference>
<dbReference type="Gene3D" id="3.40.50.11820">
    <property type="match status" value="1"/>
</dbReference>
<dbReference type="Proteomes" id="UP000037432">
    <property type="component" value="Unassembled WGS sequence"/>
</dbReference>
<keyword evidence="3" id="KW-1003">Cell membrane</keyword>
<evidence type="ECO:0000256" key="1">
    <source>
        <dbReference type="ARBA" id="ARBA00004202"/>
    </source>
</evidence>
<evidence type="ECO:0000313" key="9">
    <source>
        <dbReference type="EMBL" id="KMS68409.1"/>
    </source>
</evidence>
<dbReference type="PATRIC" id="fig|1938.3.peg.8797"/>
<dbReference type="FunFam" id="3.90.550.10:FF:000196">
    <property type="entry name" value="Glycosyl transferase"/>
    <property type="match status" value="1"/>
</dbReference>
<accession>A0A0J7YXV8</accession>
<dbReference type="Pfam" id="PF00535">
    <property type="entry name" value="Glycos_transf_2"/>
    <property type="match status" value="1"/>
</dbReference>
<dbReference type="OrthoDB" id="3183633at2"/>
<sequence>MPRFSIIVPVFKVQGFLRECLDSVLGQSYTDFEVIAVDDRSPDGCPAILDGYAGRDARVRVLHLPENVGLGRARNAGLAEASGDYVLFLDSDDHYTPGLLAAVAARLEESEDPDILVFDHVRTHWWGRGGRSTAADLLAAAGTDTFSVREHPEYLHLFLVAWNKAYRRDFFLKHELRYAPGLYEDAPVTYRSMVLADRIACLERIGVEYRQRRQGAITKTPGRRHFDIFPQYEGLFAFLEASPDLAWARPPLFERALDHMLFVLAREDRVRPADRPDFYREIRSFHAHHVPEGFTPPDGWRGKEMRLLATASYASYAVARGLRDVRRVAGAGKRRVTGAASRRAQRAWYGARSRLPLDPHLAVYSAFSHRGVLGDPAAIHAKAREIAPHIRGVWVVQEDAVDALPSGTDFVTPGSRRYHEVMARASYWVNNVNWPGTLAKRPGSVHVQTHQGTPLKYMAADLLTKPGARHGFDVPKMLWRADRWDYSLVANRHSELVWERAYPCHFTSLRTGSPRNDVLVNADGAATEGARARLGVPAGDTVVLYAPTRREYRRGGHVDRIDLARFARDLGPGHTLVVRLHPSLATGTARGMGLADLHRRGVLIDATDEPHVEDVLLAADVLVTDYSALMFDYANLDRPIVIHADDWGAYAASRGAYFDITADAPGHVSRSYRELAWLFASGTWQDGESARSRAGFRERFCEFDDGLAAERVVRTLLLGERMPERPGGVERVPAPTAPLARPRSHSMR</sequence>
<dbReference type="CDD" id="cd00761">
    <property type="entry name" value="Glyco_tranf_GTA_type"/>
    <property type="match status" value="1"/>
</dbReference>
<dbReference type="InterPro" id="IPR043148">
    <property type="entry name" value="TagF_C"/>
</dbReference>
<evidence type="ECO:0000256" key="6">
    <source>
        <dbReference type="ARBA" id="ARBA00023136"/>
    </source>
</evidence>
<reference evidence="9 10" key="1">
    <citation type="submission" date="2015-06" db="EMBL/GenBank/DDBJ databases">
        <authorList>
            <person name="Ju K.-S."/>
            <person name="Doroghazi J.R."/>
            <person name="Metcalf W.W."/>
        </authorList>
    </citation>
    <scope>NUCLEOTIDE SEQUENCE [LARGE SCALE GENOMIC DNA]</scope>
    <source>
        <strain evidence="9 10">NRRL 3414</strain>
    </source>
</reference>
<dbReference type="SUPFAM" id="SSF53448">
    <property type="entry name" value="Nucleotide-diphospho-sugar transferases"/>
    <property type="match status" value="1"/>
</dbReference>
<proteinExistence type="inferred from homology"/>
<name>A0A0J7YXV8_STRVR</name>
<keyword evidence="6" id="KW-0472">Membrane</keyword>
<feature type="region of interest" description="Disordered" evidence="7">
    <location>
        <begin position="724"/>
        <end position="748"/>
    </location>
</feature>
<protein>
    <submittedName>
        <fullName evidence="9">Glycosyl transferase</fullName>
    </submittedName>
</protein>
<dbReference type="RefSeq" id="WP_048586194.1">
    <property type="nucleotide sequence ID" value="NZ_LFNT01000077.1"/>
</dbReference>
<dbReference type="InterPro" id="IPR051612">
    <property type="entry name" value="Teichoic_Acid_Biosynth"/>
</dbReference>